<sequence length="105" mass="11911">MIIGGGRNKGKTTELIKMSNKDWVYILCPDRGRARLVANMAEDMDLVIPYPLCVDDLPVRGTYIEELLVDEIEAVVYQIARANVKHASSSHNFWEMESLENRGDN</sequence>
<comment type="caution">
    <text evidence="1">The sequence shown here is derived from an EMBL/GenBank/DDBJ whole genome shotgun (WGS) entry which is preliminary data.</text>
</comment>
<accession>A0ABV7N5G4</accession>
<reference evidence="2" key="1">
    <citation type="journal article" date="2019" name="Int. J. Syst. Evol. Microbiol.">
        <title>The Global Catalogue of Microorganisms (GCM) 10K type strain sequencing project: providing services to taxonomists for standard genome sequencing and annotation.</title>
        <authorList>
            <consortium name="The Broad Institute Genomics Platform"/>
            <consortium name="The Broad Institute Genome Sequencing Center for Infectious Disease"/>
            <person name="Wu L."/>
            <person name="Ma J."/>
        </authorList>
    </citation>
    <scope>NUCLEOTIDE SEQUENCE [LARGE SCALE GENOMIC DNA]</scope>
    <source>
        <strain evidence="2">CCM 7756</strain>
    </source>
</reference>
<protein>
    <recommendedName>
        <fullName evidence="3">Replicase domain protein</fullName>
    </recommendedName>
</protein>
<evidence type="ECO:0008006" key="3">
    <source>
        <dbReference type="Google" id="ProtNLM"/>
    </source>
</evidence>
<organism evidence="1 2">
    <name type="scientific">Salinicoccus sesuvii</name>
    <dbReference type="NCBI Taxonomy" id="868281"/>
    <lineage>
        <taxon>Bacteria</taxon>
        <taxon>Bacillati</taxon>
        <taxon>Bacillota</taxon>
        <taxon>Bacilli</taxon>
        <taxon>Bacillales</taxon>
        <taxon>Staphylococcaceae</taxon>
        <taxon>Salinicoccus</taxon>
    </lineage>
</organism>
<gene>
    <name evidence="1" type="ORF">ACFOEO_06010</name>
</gene>
<keyword evidence="2" id="KW-1185">Reference proteome</keyword>
<evidence type="ECO:0000313" key="1">
    <source>
        <dbReference type="EMBL" id="MFC3388119.1"/>
    </source>
</evidence>
<name>A0ABV7N5G4_9STAP</name>
<evidence type="ECO:0000313" key="2">
    <source>
        <dbReference type="Proteomes" id="UP001595637"/>
    </source>
</evidence>
<dbReference type="EMBL" id="JBHRVQ010000001">
    <property type="protein sequence ID" value="MFC3388119.1"/>
    <property type="molecule type" value="Genomic_DNA"/>
</dbReference>
<proteinExistence type="predicted"/>
<dbReference type="RefSeq" id="WP_380653101.1">
    <property type="nucleotide sequence ID" value="NZ_JBHRVQ010000001.1"/>
</dbReference>
<dbReference type="Proteomes" id="UP001595637">
    <property type="component" value="Unassembled WGS sequence"/>
</dbReference>